<dbReference type="EMBL" id="BFEA01000001">
    <property type="protein sequence ID" value="GBG58870.1"/>
    <property type="molecule type" value="Genomic_DNA"/>
</dbReference>
<protein>
    <submittedName>
        <fullName evidence="1">Uncharacterized protein</fullName>
    </submittedName>
</protein>
<evidence type="ECO:0000313" key="1">
    <source>
        <dbReference type="EMBL" id="GBG58870.1"/>
    </source>
</evidence>
<reference evidence="1 2" key="1">
    <citation type="journal article" date="2018" name="Cell">
        <title>The Chara Genome: Secondary Complexity and Implications for Plant Terrestrialization.</title>
        <authorList>
            <person name="Nishiyama T."/>
            <person name="Sakayama H."/>
            <person name="Vries J.D."/>
            <person name="Buschmann H."/>
            <person name="Saint-Marcoux D."/>
            <person name="Ullrich K.K."/>
            <person name="Haas F.B."/>
            <person name="Vanderstraeten L."/>
            <person name="Becker D."/>
            <person name="Lang D."/>
            <person name="Vosolsobe S."/>
            <person name="Rombauts S."/>
            <person name="Wilhelmsson P.K.I."/>
            <person name="Janitza P."/>
            <person name="Kern R."/>
            <person name="Heyl A."/>
            <person name="Rumpler F."/>
            <person name="Villalobos L.I.A.C."/>
            <person name="Clay J.M."/>
            <person name="Skokan R."/>
            <person name="Toyoda A."/>
            <person name="Suzuki Y."/>
            <person name="Kagoshima H."/>
            <person name="Schijlen E."/>
            <person name="Tajeshwar N."/>
            <person name="Catarino B."/>
            <person name="Hetherington A.J."/>
            <person name="Saltykova A."/>
            <person name="Bonnot C."/>
            <person name="Breuninger H."/>
            <person name="Symeonidi A."/>
            <person name="Radhakrishnan G.V."/>
            <person name="Van Nieuwerburgh F."/>
            <person name="Deforce D."/>
            <person name="Chang C."/>
            <person name="Karol K.G."/>
            <person name="Hedrich R."/>
            <person name="Ulvskov P."/>
            <person name="Glockner G."/>
            <person name="Delwiche C.F."/>
            <person name="Petrasek J."/>
            <person name="Van de Peer Y."/>
            <person name="Friml J."/>
            <person name="Beilby M."/>
            <person name="Dolan L."/>
            <person name="Kohara Y."/>
            <person name="Sugano S."/>
            <person name="Fujiyama A."/>
            <person name="Delaux P.-M."/>
            <person name="Quint M."/>
            <person name="TheiBen G."/>
            <person name="Hagemann M."/>
            <person name="Harholt J."/>
            <person name="Dunand C."/>
            <person name="Zachgo S."/>
            <person name="Langdale J."/>
            <person name="Maumus F."/>
            <person name="Straeten D.V.D."/>
            <person name="Gould S.B."/>
            <person name="Rensing S.A."/>
        </authorList>
    </citation>
    <scope>NUCLEOTIDE SEQUENCE [LARGE SCALE GENOMIC DNA]</scope>
    <source>
        <strain evidence="1 2">S276</strain>
    </source>
</reference>
<keyword evidence="2" id="KW-1185">Reference proteome</keyword>
<name>A0A388JM22_CHABU</name>
<gene>
    <name evidence="1" type="ORF">CBR_g269</name>
</gene>
<organism evidence="1 2">
    <name type="scientific">Chara braunii</name>
    <name type="common">Braun's stonewort</name>
    <dbReference type="NCBI Taxonomy" id="69332"/>
    <lineage>
        <taxon>Eukaryota</taxon>
        <taxon>Viridiplantae</taxon>
        <taxon>Streptophyta</taxon>
        <taxon>Charophyceae</taxon>
        <taxon>Charales</taxon>
        <taxon>Characeae</taxon>
        <taxon>Chara</taxon>
    </lineage>
</organism>
<evidence type="ECO:0000313" key="2">
    <source>
        <dbReference type="Proteomes" id="UP000265515"/>
    </source>
</evidence>
<dbReference type="Gramene" id="GBG58870">
    <property type="protein sequence ID" value="GBG58870"/>
    <property type="gene ID" value="CBR_g269"/>
</dbReference>
<sequence length="100" mass="11495">MIYRERRCVLQLRGAGGSRRGTRWGYSTWSHWEKDEGNHAVSSKWVEAEAARWNKDTSLHLPTRFVIGDQTDVSTRFVIGPAVWESKDDTRIDRETGVCA</sequence>
<proteinExistence type="predicted"/>
<comment type="caution">
    <text evidence="1">The sequence shown here is derived from an EMBL/GenBank/DDBJ whole genome shotgun (WGS) entry which is preliminary data.</text>
</comment>
<accession>A0A388JM22</accession>
<dbReference type="Proteomes" id="UP000265515">
    <property type="component" value="Unassembled WGS sequence"/>
</dbReference>
<dbReference type="AlphaFoldDB" id="A0A388JM22"/>